<accession>A0A381QWF1</accession>
<keyword evidence="5" id="KW-0408">Iron</keyword>
<dbReference type="Pfam" id="PF00848">
    <property type="entry name" value="Ring_hydroxyl_A"/>
    <property type="match status" value="1"/>
</dbReference>
<gene>
    <name evidence="8" type="ORF">METZ01_LOCUS36589</name>
</gene>
<keyword evidence="4" id="KW-0560">Oxidoreductase</keyword>
<comment type="cofactor">
    <cofactor evidence="1">
        <name>Fe cation</name>
        <dbReference type="ChEBI" id="CHEBI:24875"/>
    </cofactor>
</comment>
<keyword evidence="2" id="KW-0001">2Fe-2S</keyword>
<evidence type="ECO:0000256" key="6">
    <source>
        <dbReference type="ARBA" id="ARBA00023014"/>
    </source>
</evidence>
<dbReference type="InterPro" id="IPR001663">
    <property type="entry name" value="Rng_hydr_dOase-A"/>
</dbReference>
<dbReference type="Gene3D" id="3.90.380.10">
    <property type="entry name" value="Naphthalene 1,2-dioxygenase Alpha Subunit, Chain A, domain 1"/>
    <property type="match status" value="2"/>
</dbReference>
<evidence type="ECO:0000259" key="7">
    <source>
        <dbReference type="PROSITE" id="PS51296"/>
    </source>
</evidence>
<dbReference type="CDD" id="cd08884">
    <property type="entry name" value="RHO_alpha_C_GbcA-like"/>
    <property type="match status" value="1"/>
</dbReference>
<protein>
    <recommendedName>
        <fullName evidence="7">Rieske domain-containing protein</fullName>
    </recommendedName>
</protein>
<dbReference type="Pfam" id="PF00355">
    <property type="entry name" value="Rieske"/>
    <property type="match status" value="1"/>
</dbReference>
<name>A0A381QWF1_9ZZZZ</name>
<evidence type="ECO:0000256" key="5">
    <source>
        <dbReference type="ARBA" id="ARBA00023004"/>
    </source>
</evidence>
<dbReference type="SUPFAM" id="SSF55961">
    <property type="entry name" value="Bet v1-like"/>
    <property type="match status" value="1"/>
</dbReference>
<keyword evidence="6" id="KW-0411">Iron-sulfur</keyword>
<feature type="domain" description="Rieske" evidence="7">
    <location>
        <begin position="35"/>
        <end position="144"/>
    </location>
</feature>
<keyword evidence="3" id="KW-0479">Metal-binding</keyword>
<evidence type="ECO:0000256" key="3">
    <source>
        <dbReference type="ARBA" id="ARBA00022723"/>
    </source>
</evidence>
<dbReference type="GO" id="GO:0051537">
    <property type="term" value="F:2 iron, 2 sulfur cluster binding"/>
    <property type="evidence" value="ECO:0007669"/>
    <property type="project" value="UniProtKB-KW"/>
</dbReference>
<dbReference type="Gene3D" id="2.102.10.10">
    <property type="entry name" value="Rieske [2Fe-2S] iron-sulphur domain"/>
    <property type="match status" value="1"/>
</dbReference>
<dbReference type="InterPro" id="IPR015879">
    <property type="entry name" value="Ring_hydroxy_dOase_asu_C_dom"/>
</dbReference>
<proteinExistence type="predicted"/>
<reference evidence="8" key="1">
    <citation type="submission" date="2018-05" db="EMBL/GenBank/DDBJ databases">
        <authorList>
            <person name="Lanie J.A."/>
            <person name="Ng W.-L."/>
            <person name="Kazmierczak K.M."/>
            <person name="Andrzejewski T.M."/>
            <person name="Davidsen T.M."/>
            <person name="Wayne K.J."/>
            <person name="Tettelin H."/>
            <person name="Glass J.I."/>
            <person name="Rusch D."/>
            <person name="Podicherti R."/>
            <person name="Tsui H.-C.T."/>
            <person name="Winkler M.E."/>
        </authorList>
    </citation>
    <scope>NUCLEOTIDE SEQUENCE</scope>
</reference>
<dbReference type="GO" id="GO:0005506">
    <property type="term" value="F:iron ion binding"/>
    <property type="evidence" value="ECO:0007669"/>
    <property type="project" value="InterPro"/>
</dbReference>
<dbReference type="InterPro" id="IPR036922">
    <property type="entry name" value="Rieske_2Fe-2S_sf"/>
</dbReference>
<dbReference type="AlphaFoldDB" id="A0A381QWF1"/>
<evidence type="ECO:0000256" key="2">
    <source>
        <dbReference type="ARBA" id="ARBA00022714"/>
    </source>
</evidence>
<evidence type="ECO:0000313" key="8">
    <source>
        <dbReference type="EMBL" id="SUZ83735.1"/>
    </source>
</evidence>
<evidence type="ECO:0000256" key="1">
    <source>
        <dbReference type="ARBA" id="ARBA00001962"/>
    </source>
</evidence>
<organism evidence="8">
    <name type="scientific">marine metagenome</name>
    <dbReference type="NCBI Taxonomy" id="408172"/>
    <lineage>
        <taxon>unclassified sequences</taxon>
        <taxon>metagenomes</taxon>
        <taxon>ecological metagenomes</taxon>
    </lineage>
</organism>
<dbReference type="CDD" id="cd03469">
    <property type="entry name" value="Rieske_RO_Alpha_N"/>
    <property type="match status" value="1"/>
</dbReference>
<dbReference type="GO" id="GO:0016491">
    <property type="term" value="F:oxidoreductase activity"/>
    <property type="evidence" value="ECO:0007669"/>
    <property type="project" value="UniProtKB-KW"/>
</dbReference>
<dbReference type="PROSITE" id="PS51296">
    <property type="entry name" value="RIESKE"/>
    <property type="match status" value="1"/>
</dbReference>
<dbReference type="SUPFAM" id="SSF50022">
    <property type="entry name" value="ISP domain"/>
    <property type="match status" value="1"/>
</dbReference>
<dbReference type="PANTHER" id="PTHR43756">
    <property type="entry name" value="CHOLINE MONOOXYGENASE, CHLOROPLASTIC"/>
    <property type="match status" value="1"/>
</dbReference>
<sequence>MSTRTAQGAKTLTRRYYTGKDVYKAETRKVFFERWIYAGRVSILDGPGSYFLREIESESIIVLEDDDHEIHAHHNVCRHRGTRLLTEPEGRLSKSIQCRYHAWTYALDGSLIGAPFMDEVESFCQDAYPLKAVAVAVWEGCIFINLAEDPEPFERAFAPIIDKFGSWTMDELEIAHSISYEIPANWKLIFQNYSECYHCPSLHPILNKLTSFKNSSNDLEEGPFLGGPMRMSIEGGSMTMSGQTCAPSLGDLSGEELSCVQYYTVYPNMLLSLLPDYVLIHRIERLAPERSRVICDWLFHPSAMAAPDFDPSSAIEFWSMTNQQDWNVSALSQQGISSQAYTPGPYSELESIIAAWDREYLRSIGDV</sequence>
<dbReference type="InterPro" id="IPR017941">
    <property type="entry name" value="Rieske_2Fe-2S"/>
</dbReference>
<dbReference type="PANTHER" id="PTHR43756:SF5">
    <property type="entry name" value="CHOLINE MONOOXYGENASE, CHLOROPLASTIC"/>
    <property type="match status" value="1"/>
</dbReference>
<evidence type="ECO:0000256" key="4">
    <source>
        <dbReference type="ARBA" id="ARBA00023002"/>
    </source>
</evidence>
<dbReference type="EMBL" id="UINC01001564">
    <property type="protein sequence ID" value="SUZ83735.1"/>
    <property type="molecule type" value="Genomic_DNA"/>
</dbReference>
<dbReference type="PRINTS" id="PR00090">
    <property type="entry name" value="RNGDIOXGNASE"/>
</dbReference>